<dbReference type="Gene3D" id="3.40.50.1820">
    <property type="entry name" value="alpha/beta hydrolase"/>
    <property type="match status" value="1"/>
</dbReference>
<dbReference type="RefSeq" id="WP_090726476.1">
    <property type="nucleotide sequence ID" value="NZ_FOOU01000004.1"/>
</dbReference>
<keyword evidence="4" id="KW-1185">Reference proteome</keyword>
<dbReference type="EMBL" id="FOOU01000004">
    <property type="protein sequence ID" value="SFG21922.1"/>
    <property type="molecule type" value="Genomic_DNA"/>
</dbReference>
<evidence type="ECO:0000313" key="4">
    <source>
        <dbReference type="Proteomes" id="UP000198623"/>
    </source>
</evidence>
<evidence type="ECO:0000313" key="3">
    <source>
        <dbReference type="EMBL" id="SFG21922.1"/>
    </source>
</evidence>
<sequence length="280" mass="31875">MIQRLLSLIWPLLFGVILLNVFLFFLQASMIFFPLRELQQTPTDWKLDYEDVWINSEDGLRLHGWYIPRQGARQTVLFFHGNAGNISHRRESIEIFHRLNLNVFILSYRGYGASEGKPDEKGLYNDARSAWRYLTVERKIEQQDIILFGRSLGGAVATSLAAEVKPAGLILESTFSSAADMAAVLYPILHWVIYPRYTFDTATRLRQVQIPVLVIHSADDEIIPFRLGQKVFRAAREPKQFVEIRGDHNGGFLLSQPQYQQELGAFIGSLAVAAPPLLSQ</sequence>
<dbReference type="SUPFAM" id="SSF53474">
    <property type="entry name" value="alpha/beta-Hydrolases"/>
    <property type="match status" value="1"/>
</dbReference>
<dbReference type="PANTHER" id="PTHR12277">
    <property type="entry name" value="ALPHA/BETA HYDROLASE DOMAIN-CONTAINING PROTEIN"/>
    <property type="match status" value="1"/>
</dbReference>
<reference evidence="4" key="1">
    <citation type="submission" date="2016-10" db="EMBL/GenBank/DDBJ databases">
        <authorList>
            <person name="Varghese N."/>
            <person name="Submissions S."/>
        </authorList>
    </citation>
    <scope>NUCLEOTIDE SEQUENCE [LARGE SCALE GENOMIC DNA]</scope>
    <source>
        <strain evidence="4">CGMCC 1.10971</strain>
    </source>
</reference>
<dbReference type="Proteomes" id="UP000198623">
    <property type="component" value="Unassembled WGS sequence"/>
</dbReference>
<gene>
    <name evidence="3" type="ORF">SAMN05216175_104168</name>
</gene>
<protein>
    <recommendedName>
        <fullName evidence="2">Serine aminopeptidase S33 domain-containing protein</fullName>
    </recommendedName>
</protein>
<dbReference type="OrthoDB" id="9798884at2"/>
<dbReference type="InterPro" id="IPR029058">
    <property type="entry name" value="AB_hydrolase_fold"/>
</dbReference>
<name>A0A1I2Q0L4_9GAMM</name>
<proteinExistence type="predicted"/>
<keyword evidence="1" id="KW-0812">Transmembrane</keyword>
<evidence type="ECO:0000256" key="1">
    <source>
        <dbReference type="SAM" id="Phobius"/>
    </source>
</evidence>
<dbReference type="AlphaFoldDB" id="A0A1I2Q0L4"/>
<dbReference type="PANTHER" id="PTHR12277:SF81">
    <property type="entry name" value="PROTEIN ABHD13"/>
    <property type="match status" value="1"/>
</dbReference>
<feature type="transmembrane region" description="Helical" evidence="1">
    <location>
        <begin position="12"/>
        <end position="33"/>
    </location>
</feature>
<keyword evidence="1" id="KW-0472">Membrane</keyword>
<evidence type="ECO:0000259" key="2">
    <source>
        <dbReference type="Pfam" id="PF12146"/>
    </source>
</evidence>
<dbReference type="Pfam" id="PF12146">
    <property type="entry name" value="Hydrolase_4"/>
    <property type="match status" value="1"/>
</dbReference>
<dbReference type="InterPro" id="IPR022742">
    <property type="entry name" value="Hydrolase_4"/>
</dbReference>
<feature type="domain" description="Serine aminopeptidase S33" evidence="2">
    <location>
        <begin position="72"/>
        <end position="188"/>
    </location>
</feature>
<organism evidence="3 4">
    <name type="scientific">Neptunomonas qingdaonensis</name>
    <dbReference type="NCBI Taxonomy" id="1045558"/>
    <lineage>
        <taxon>Bacteria</taxon>
        <taxon>Pseudomonadati</taxon>
        <taxon>Pseudomonadota</taxon>
        <taxon>Gammaproteobacteria</taxon>
        <taxon>Oceanospirillales</taxon>
        <taxon>Oceanospirillaceae</taxon>
        <taxon>Neptunomonas</taxon>
    </lineage>
</organism>
<accession>A0A1I2Q0L4</accession>
<keyword evidence="1" id="KW-1133">Transmembrane helix</keyword>
<dbReference type="STRING" id="1045558.SAMN05216175_104168"/>